<accession>A0A0F7V1F1</accession>
<dbReference type="AlphaFoldDB" id="A0A0F7V1F1"/>
<reference evidence="1" key="1">
    <citation type="journal article" date="2015" name="PLoS ONE">
        <title>Comprehensive Evaluation of Toxoplasma gondii VEG and Neospora caninum LIV Genomes with Tachyzoite Stage Transcriptome and Proteome Defines Novel Transcript Features.</title>
        <authorList>
            <person name="Ramaprasad A."/>
            <person name="Mourier T."/>
            <person name="Naeem R."/>
            <person name="Malas T.B."/>
            <person name="Moussa E."/>
            <person name="Panigrahi A."/>
            <person name="Vermont S.J."/>
            <person name="Otto T.D."/>
            <person name="Wastling J."/>
            <person name="Pain A."/>
        </authorList>
    </citation>
    <scope>NUCLEOTIDE SEQUENCE</scope>
    <source>
        <strain evidence="1">VEG</strain>
    </source>
</reference>
<evidence type="ECO:0000313" key="1">
    <source>
        <dbReference type="EMBL" id="CEL76274.1"/>
    </source>
</evidence>
<protein>
    <submittedName>
        <fullName evidence="1">Uncharacterized protein</fullName>
    </submittedName>
</protein>
<gene>
    <name evidence="1" type="ORF">BN1205_107810</name>
</gene>
<sequence length="100" mass="11897">MRSCVELTRFFREIFWKKSRLTAEKLRDNPSFPGRFRRKFSRGGSFLGRTAKSLWHQPSERTQVVSPLFTCVSDEFPRVSVRREMPFPRKRKVFQGKIGN</sequence>
<proteinExistence type="predicted"/>
<organism evidence="1">
    <name type="scientific">Toxoplasma gondii (strain ATCC 50861 / VEG)</name>
    <dbReference type="NCBI Taxonomy" id="432359"/>
    <lineage>
        <taxon>Eukaryota</taxon>
        <taxon>Sar</taxon>
        <taxon>Alveolata</taxon>
        <taxon>Apicomplexa</taxon>
        <taxon>Conoidasida</taxon>
        <taxon>Coccidia</taxon>
        <taxon>Eucoccidiorida</taxon>
        <taxon>Eimeriorina</taxon>
        <taxon>Sarcocystidae</taxon>
        <taxon>Toxoplasma</taxon>
    </lineage>
</organism>
<name>A0A0F7V1F1_TOXGV</name>
<dbReference type="EMBL" id="LN714499">
    <property type="protein sequence ID" value="CEL76274.1"/>
    <property type="molecule type" value="Genomic_DNA"/>
</dbReference>